<keyword evidence="1 3" id="KW-0147">Chitin-binding</keyword>
<evidence type="ECO:0000313" key="6">
    <source>
        <dbReference type="Proteomes" id="UP000015100"/>
    </source>
</evidence>
<proteinExistence type="predicted"/>
<dbReference type="InterPro" id="IPR036861">
    <property type="entry name" value="Endochitinase-like_sf"/>
</dbReference>
<feature type="domain" description="Chitin-binding type-1" evidence="4">
    <location>
        <begin position="118"/>
        <end position="157"/>
    </location>
</feature>
<comment type="caution">
    <text evidence="3">Lacks conserved residue(s) required for the propagation of feature annotation.</text>
</comment>
<dbReference type="PANTHER" id="PTHR32208">
    <property type="entry name" value="SECRETED PROTEIN-RELATED"/>
    <property type="match status" value="1"/>
</dbReference>
<dbReference type="CDD" id="cd02851">
    <property type="entry name" value="E_set_GO_C"/>
    <property type="match status" value="1"/>
</dbReference>
<dbReference type="STRING" id="1284197.S8A3U4"/>
<dbReference type="AlphaFoldDB" id="S8A3U4"/>
<dbReference type="SUPFAM" id="SSF81296">
    <property type="entry name" value="E set domains"/>
    <property type="match status" value="1"/>
</dbReference>
<dbReference type="Pfam" id="PF00187">
    <property type="entry name" value="Chitin_bind_1"/>
    <property type="match status" value="1"/>
</dbReference>
<keyword evidence="6" id="KW-1185">Reference proteome</keyword>
<dbReference type="Gene3D" id="3.30.60.10">
    <property type="entry name" value="Endochitinase-like"/>
    <property type="match status" value="1"/>
</dbReference>
<organism evidence="5 6">
    <name type="scientific">Dactylellina haptotyla (strain CBS 200.50)</name>
    <name type="common">Nematode-trapping fungus</name>
    <name type="synonym">Monacrosporium haptotylum</name>
    <dbReference type="NCBI Taxonomy" id="1284197"/>
    <lineage>
        <taxon>Eukaryota</taxon>
        <taxon>Fungi</taxon>
        <taxon>Dikarya</taxon>
        <taxon>Ascomycota</taxon>
        <taxon>Pezizomycotina</taxon>
        <taxon>Orbiliomycetes</taxon>
        <taxon>Orbiliales</taxon>
        <taxon>Orbiliaceae</taxon>
        <taxon>Dactylellina</taxon>
    </lineage>
</organism>
<accession>S8A3U4</accession>
<dbReference type="CDD" id="cd11618">
    <property type="entry name" value="ChtBD1_1"/>
    <property type="match status" value="1"/>
</dbReference>
<dbReference type="InterPro" id="IPR015202">
    <property type="entry name" value="GO-like_E_set"/>
</dbReference>
<dbReference type="Gene3D" id="2.60.40.10">
    <property type="entry name" value="Immunoglobulins"/>
    <property type="match status" value="1"/>
</dbReference>
<dbReference type="OMA" id="WYMLFAV"/>
<dbReference type="Pfam" id="PF09118">
    <property type="entry name" value="GO-like_E_set"/>
    <property type="match status" value="1"/>
</dbReference>
<dbReference type="InterPro" id="IPR013783">
    <property type="entry name" value="Ig-like_fold"/>
</dbReference>
<dbReference type="SUPFAM" id="SSF57016">
    <property type="entry name" value="Plant lectins/antimicrobial peptides"/>
    <property type="match status" value="1"/>
</dbReference>
<dbReference type="InterPro" id="IPR001002">
    <property type="entry name" value="Chitin-bd_1"/>
</dbReference>
<evidence type="ECO:0000256" key="3">
    <source>
        <dbReference type="PROSITE-ProRule" id="PRU00261"/>
    </source>
</evidence>
<dbReference type="OrthoDB" id="2019572at2759"/>
<dbReference type="InterPro" id="IPR014756">
    <property type="entry name" value="Ig_E-set"/>
</dbReference>
<reference evidence="5 6" key="1">
    <citation type="journal article" date="2013" name="PLoS Genet.">
        <title>Genomic mechanisms accounting for the adaptation to parasitism in nematode-trapping fungi.</title>
        <authorList>
            <person name="Meerupati T."/>
            <person name="Andersson K.M."/>
            <person name="Friman E."/>
            <person name="Kumar D."/>
            <person name="Tunlid A."/>
            <person name="Ahren D."/>
        </authorList>
    </citation>
    <scope>NUCLEOTIDE SEQUENCE [LARGE SCALE GENOMIC DNA]</scope>
    <source>
        <strain evidence="5 6">CBS 200.50</strain>
    </source>
</reference>
<comment type="caution">
    <text evidence="5">The sequence shown here is derived from an EMBL/GenBank/DDBJ whole genome shotgun (WGS) entry which is preliminary data.</text>
</comment>
<evidence type="ECO:0000259" key="4">
    <source>
        <dbReference type="PROSITE" id="PS50941"/>
    </source>
</evidence>
<reference evidence="6" key="2">
    <citation type="submission" date="2013-04" db="EMBL/GenBank/DDBJ databases">
        <title>Genomic mechanisms accounting for the adaptation to parasitism in nematode-trapping fungi.</title>
        <authorList>
            <person name="Ahren D.G."/>
        </authorList>
    </citation>
    <scope>NUCLEOTIDE SEQUENCE [LARGE SCALE GENOMIC DNA]</scope>
    <source>
        <strain evidence="6">CBS 200.50</strain>
    </source>
</reference>
<gene>
    <name evidence="5" type="ORF">H072_8881</name>
</gene>
<keyword evidence="3" id="KW-1015">Disulfide bond</keyword>
<evidence type="ECO:0000256" key="2">
    <source>
        <dbReference type="ARBA" id="ARBA00022729"/>
    </source>
</evidence>
<dbReference type="SUPFAM" id="SSF50965">
    <property type="entry name" value="Galactose oxidase, central domain"/>
    <property type="match status" value="1"/>
</dbReference>
<dbReference type="InterPro" id="IPR037293">
    <property type="entry name" value="Gal_Oxidase_central_sf"/>
</dbReference>
<dbReference type="SMART" id="SM00270">
    <property type="entry name" value="ChtBD1"/>
    <property type="match status" value="1"/>
</dbReference>
<dbReference type="Gene3D" id="2.130.10.80">
    <property type="entry name" value="Galactose oxidase/kelch, beta-propeller"/>
    <property type="match status" value="1"/>
</dbReference>
<evidence type="ECO:0000313" key="5">
    <source>
        <dbReference type="EMBL" id="EPS37414.1"/>
    </source>
</evidence>
<evidence type="ECO:0000256" key="1">
    <source>
        <dbReference type="ARBA" id="ARBA00022669"/>
    </source>
</evidence>
<dbReference type="Proteomes" id="UP000015100">
    <property type="component" value="Unassembled WGS sequence"/>
</dbReference>
<dbReference type="eggNOG" id="ENOG502QPS4">
    <property type="taxonomic scope" value="Eukaryota"/>
</dbReference>
<dbReference type="HOGENOM" id="CLU_009630_1_0_1"/>
<dbReference type="EMBL" id="AQGS01000640">
    <property type="protein sequence ID" value="EPS37414.1"/>
    <property type="molecule type" value="Genomic_DNA"/>
</dbReference>
<dbReference type="InterPro" id="IPR009880">
    <property type="entry name" value="Glyoxal_oxidase_N"/>
</dbReference>
<dbReference type="GO" id="GO:0008061">
    <property type="term" value="F:chitin binding"/>
    <property type="evidence" value="ECO:0007669"/>
    <property type="project" value="UniProtKB-UniRule"/>
</dbReference>
<protein>
    <recommendedName>
        <fullName evidence="4">Chitin-binding type-1 domain-containing protein</fullName>
    </recommendedName>
</protein>
<name>S8A3U4_DACHA</name>
<dbReference type="Pfam" id="PF07250">
    <property type="entry name" value="Glyoxal_oxid_N"/>
    <property type="match status" value="1"/>
</dbReference>
<feature type="disulfide bond" evidence="3">
    <location>
        <begin position="132"/>
        <end position="146"/>
    </location>
</feature>
<dbReference type="PANTHER" id="PTHR32208:SF21">
    <property type="entry name" value="LOW QUALITY PROTEIN: ALDEHYDE OXIDASE GLOX-LIKE"/>
    <property type="match status" value="1"/>
</dbReference>
<dbReference type="PROSITE" id="PS50941">
    <property type="entry name" value="CHIT_BIND_I_2"/>
    <property type="match status" value="1"/>
</dbReference>
<sequence length="687" mass="73906">MPACSAIPIPPFTKGLAVVSTDGVVTPTLTVVLVANRAVPNLPPQSPGLSLRMAAVEKLLETQSVEIGLMAAVAAPWGTVVLQKTIAILLWDASPGVTPQETLPQAPVSRELQQSLEGTVCGNWPQGLPKRCCSMYGFCGSSSAHCGVGCQSGQCDAGPVSPAPGPAPAHKGSGPFFVVIGQAGVPPMHAALMPNGKVVFLDKVENYSQLRLRNGQYAYSSEFDPNTGRVVPLGYRTNAFCSGGSFLKDGRLLNIGGNGPLSFIDPTVGDGFTALRYLQRSAASASFDGQDWVEPGNKLASPRWYASAQTLPDGRVFVASGSLNGLDPTVRANNNPTYEILSPQGISTGENIPMAILERAQPYYMYPFLHTLRDGNLFVFVSKSAQIFNVNSNTVVRELPDLPGEFRSYPNTGTSVLLPLVSSDGFKSRILVCGGGAYQDITSPTEASCGRIVADDPGAQWTLESMPQGRVMVEGLLLADGKVLLINGANRGAQGFDLAVDPTLSPLIYDPNAPQGDRFTEYPESPVPRLYHSIALLLLDGTVLVAGSNPVEQPLLRPNGQHPYVTEFRVERWIPPYLLGDNANKRPRNIRLSSKTLRPDGVYTVNFDAISTSKHVKIMLYHGGFVTHSLHMGHRMVFMDWSGFKPNMISQNVRFRIPPRNTVQPGPWIIYVLLDGVPSVGQFVTIQ</sequence>
<dbReference type="InterPro" id="IPR011043">
    <property type="entry name" value="Gal_Oxase/kelch_b-propeller"/>
</dbReference>
<keyword evidence="2" id="KW-0732">Signal</keyword>